<feature type="transmembrane region" description="Helical" evidence="5">
    <location>
        <begin position="294"/>
        <end position="315"/>
    </location>
</feature>
<sequence length="360" mass="38417">MFESWNRAGLALLEASNSTKPVDYSPNSDVNDTLDIRIAAIFVIFVTSLMGGIPPLFLKGFKDSSNPTTLIFRALAAGVILALSLIHVLMDGASSLFEIMDYPLAGCGAMFGIIVMVITENLSHHFMQSSGQHGITHAHPHAIAQSGKDLEQELVKGGLELPEAKLHENSQGNLEDNHTHSCMAVSTAANWATANRSVAHQTVMACMFELGCVVHSFLVGLALGVTVNGRSQATALFIALIFHQGLEAVGLGSVLTRSSFSVFKSIMMILFYSLTTPVGTAVGIAIASSYDANSITALAVQGVLDCVAAGLLLYIALIQMIAEDFSRIDVDKPKSLWFRCVLYLALCFGSGCMAMLAIWA</sequence>
<organism evidence="6 7">
    <name type="scientific">Chlamydomonas eustigma</name>
    <dbReference type="NCBI Taxonomy" id="1157962"/>
    <lineage>
        <taxon>Eukaryota</taxon>
        <taxon>Viridiplantae</taxon>
        <taxon>Chlorophyta</taxon>
        <taxon>core chlorophytes</taxon>
        <taxon>Chlorophyceae</taxon>
        <taxon>CS clade</taxon>
        <taxon>Chlamydomonadales</taxon>
        <taxon>Chlamydomonadaceae</taxon>
        <taxon>Chlamydomonas</taxon>
    </lineage>
</organism>
<keyword evidence="7" id="KW-1185">Reference proteome</keyword>
<dbReference type="GO" id="GO:0005385">
    <property type="term" value="F:zinc ion transmembrane transporter activity"/>
    <property type="evidence" value="ECO:0007669"/>
    <property type="project" value="TreeGrafter"/>
</dbReference>
<dbReference type="STRING" id="1157962.A0A250XIV6"/>
<accession>A0A250XIV6</accession>
<evidence type="ECO:0000256" key="3">
    <source>
        <dbReference type="ARBA" id="ARBA00022989"/>
    </source>
</evidence>
<feature type="transmembrane region" description="Helical" evidence="5">
    <location>
        <begin position="102"/>
        <end position="119"/>
    </location>
</feature>
<dbReference type="OrthoDB" id="448280at2759"/>
<dbReference type="EMBL" id="BEGY01000090">
    <property type="protein sequence ID" value="GAX83015.1"/>
    <property type="molecule type" value="Genomic_DNA"/>
</dbReference>
<dbReference type="PANTHER" id="PTHR11040:SF44">
    <property type="entry name" value="PROTEIN ZNTC-RELATED"/>
    <property type="match status" value="1"/>
</dbReference>
<evidence type="ECO:0000256" key="2">
    <source>
        <dbReference type="ARBA" id="ARBA00022692"/>
    </source>
</evidence>
<dbReference type="AlphaFoldDB" id="A0A250XIV6"/>
<protein>
    <recommendedName>
        <fullName evidence="8">Zinc/iron permease</fullName>
    </recommendedName>
</protein>
<evidence type="ECO:0008006" key="8">
    <source>
        <dbReference type="Google" id="ProtNLM"/>
    </source>
</evidence>
<proteinExistence type="predicted"/>
<feature type="transmembrane region" description="Helical" evidence="5">
    <location>
        <begin position="336"/>
        <end position="359"/>
    </location>
</feature>
<dbReference type="Proteomes" id="UP000232323">
    <property type="component" value="Unassembled WGS sequence"/>
</dbReference>
<feature type="transmembrane region" description="Helical" evidence="5">
    <location>
        <begin position="36"/>
        <end position="58"/>
    </location>
</feature>
<feature type="transmembrane region" description="Helical" evidence="5">
    <location>
        <begin position="267"/>
        <end position="288"/>
    </location>
</feature>
<keyword evidence="2 5" id="KW-0812">Transmembrane</keyword>
<feature type="transmembrane region" description="Helical" evidence="5">
    <location>
        <begin position="206"/>
        <end position="227"/>
    </location>
</feature>
<evidence type="ECO:0000256" key="5">
    <source>
        <dbReference type="SAM" id="Phobius"/>
    </source>
</evidence>
<dbReference type="Pfam" id="PF02535">
    <property type="entry name" value="Zip"/>
    <property type="match status" value="1"/>
</dbReference>
<comment type="subcellular location">
    <subcellularLocation>
        <location evidence="1">Membrane</location>
        <topology evidence="1">Multi-pass membrane protein</topology>
    </subcellularLocation>
</comment>
<keyword evidence="4 5" id="KW-0472">Membrane</keyword>
<evidence type="ECO:0000313" key="6">
    <source>
        <dbReference type="EMBL" id="GAX83015.1"/>
    </source>
</evidence>
<reference evidence="6 7" key="1">
    <citation type="submission" date="2017-08" db="EMBL/GenBank/DDBJ databases">
        <title>Acidophilic green algal genome provides insights into adaptation to an acidic environment.</title>
        <authorList>
            <person name="Hirooka S."/>
            <person name="Hirose Y."/>
            <person name="Kanesaki Y."/>
            <person name="Higuchi S."/>
            <person name="Fujiwara T."/>
            <person name="Onuma R."/>
            <person name="Era A."/>
            <person name="Ohbayashi R."/>
            <person name="Uzuka A."/>
            <person name="Nozaki H."/>
            <person name="Yoshikawa H."/>
            <person name="Miyagishima S.Y."/>
        </authorList>
    </citation>
    <scope>NUCLEOTIDE SEQUENCE [LARGE SCALE GENOMIC DNA]</scope>
    <source>
        <strain evidence="6 7">NIES-2499</strain>
    </source>
</reference>
<comment type="caution">
    <text evidence="6">The sequence shown here is derived from an EMBL/GenBank/DDBJ whole genome shotgun (WGS) entry which is preliminary data.</text>
</comment>
<name>A0A250XIV6_9CHLO</name>
<dbReference type="PANTHER" id="PTHR11040">
    <property type="entry name" value="ZINC/IRON TRANSPORTER"/>
    <property type="match status" value="1"/>
</dbReference>
<evidence type="ECO:0000256" key="1">
    <source>
        <dbReference type="ARBA" id="ARBA00004141"/>
    </source>
</evidence>
<feature type="transmembrane region" description="Helical" evidence="5">
    <location>
        <begin position="70"/>
        <end position="90"/>
    </location>
</feature>
<gene>
    <name evidence="6" type="ORF">CEUSTIGMA_g10442.t1</name>
</gene>
<keyword evidence="3 5" id="KW-1133">Transmembrane helix</keyword>
<evidence type="ECO:0000313" key="7">
    <source>
        <dbReference type="Proteomes" id="UP000232323"/>
    </source>
</evidence>
<feature type="transmembrane region" description="Helical" evidence="5">
    <location>
        <begin position="233"/>
        <end position="255"/>
    </location>
</feature>
<evidence type="ECO:0000256" key="4">
    <source>
        <dbReference type="ARBA" id="ARBA00023136"/>
    </source>
</evidence>
<dbReference type="InterPro" id="IPR003689">
    <property type="entry name" value="ZIP"/>
</dbReference>
<dbReference type="GO" id="GO:0005886">
    <property type="term" value="C:plasma membrane"/>
    <property type="evidence" value="ECO:0007669"/>
    <property type="project" value="TreeGrafter"/>
</dbReference>